<keyword evidence="1" id="KW-1133">Transmembrane helix</keyword>
<gene>
    <name evidence="2" type="ORF">GGI52_003352</name>
</gene>
<evidence type="ECO:0008006" key="4">
    <source>
        <dbReference type="Google" id="ProtNLM"/>
    </source>
</evidence>
<evidence type="ECO:0000313" key="2">
    <source>
        <dbReference type="EMBL" id="NYH10309.1"/>
    </source>
</evidence>
<feature type="transmembrane region" description="Helical" evidence="1">
    <location>
        <begin position="196"/>
        <end position="216"/>
    </location>
</feature>
<feature type="transmembrane region" description="Helical" evidence="1">
    <location>
        <begin position="303"/>
        <end position="329"/>
    </location>
</feature>
<dbReference type="RefSeq" id="WP_179693979.1">
    <property type="nucleotide sequence ID" value="NZ_JACCAT010000001.1"/>
</dbReference>
<accession>A0A7Z0AUK7</accession>
<dbReference type="AlphaFoldDB" id="A0A7Z0AUK7"/>
<dbReference type="EMBL" id="JACCAT010000001">
    <property type="protein sequence ID" value="NYH10309.1"/>
    <property type="molecule type" value="Genomic_DNA"/>
</dbReference>
<comment type="caution">
    <text evidence="2">The sequence shown here is derived from an EMBL/GenBank/DDBJ whole genome shotgun (WGS) entry which is preliminary data.</text>
</comment>
<evidence type="ECO:0000313" key="3">
    <source>
        <dbReference type="Proteomes" id="UP000553035"/>
    </source>
</evidence>
<feature type="transmembrane region" description="Helical" evidence="1">
    <location>
        <begin position="92"/>
        <end position="110"/>
    </location>
</feature>
<name>A0A7Z0AUK7_9PSED</name>
<keyword evidence="1" id="KW-0812">Transmembrane</keyword>
<feature type="transmembrane region" description="Helical" evidence="1">
    <location>
        <begin position="228"/>
        <end position="253"/>
    </location>
</feature>
<feature type="transmembrane region" description="Helical" evidence="1">
    <location>
        <begin position="335"/>
        <end position="352"/>
    </location>
</feature>
<keyword evidence="1" id="KW-0472">Membrane</keyword>
<dbReference type="Proteomes" id="UP000553035">
    <property type="component" value="Unassembled WGS sequence"/>
</dbReference>
<evidence type="ECO:0000256" key="1">
    <source>
        <dbReference type="SAM" id="Phobius"/>
    </source>
</evidence>
<proteinExistence type="predicted"/>
<feature type="transmembrane region" description="Helical" evidence="1">
    <location>
        <begin position="12"/>
        <end position="38"/>
    </location>
</feature>
<sequence length="531" mass="59628">MVTSLIQRANRGGAGLLLAGLFLFMAYVAYALPMLYAYFESVNFVYVNAWDEETYLSYQGALGSLTVPGYWASGAIVYVLQNIGLSGGEVNILFDCVLTPVTCVLLVQIFREINIGTKRAMIYAGVVLCSPILFNLANPLLSGLTRTYGALGYGWEYYQSALRSPEPQLSYFLVALGVLSYLKSNKFFWLLLITPFLYFFVGVSYAYFLVCGVILLNKRFFKREAGIVKILIACVASYLCVSLGFVLFDWLFLSKDPFIGSMPDAYVKRHSPMLPISGLLSAFFVGVQVFLKQRFSIVCNRHIQLQFFIMLSLLLLCNIHVVSGVMLSYKNYLDYSTSLVAGISIVIFLDFLKVHGIKGAGACAFAVSLSILYLTFRAYGLDFSKLEYRYFRGLQFDSVEEYNAATIDPMSIVIMDSDLSAKLPYSVSRMPIPLFSYQYNFPLVANGCRPVLERMQHVFTALKDDPKVSAELNFAYMNASIQSFSGQKYVPLSEQKDYPLSRFCGALTVSGNIKVLEHRFKDDGWITFKLF</sequence>
<feature type="transmembrane region" description="Helical" evidence="1">
    <location>
        <begin position="122"/>
        <end position="141"/>
    </location>
</feature>
<organism evidence="2 3">
    <name type="scientific">Pseudomonas moraviensis</name>
    <dbReference type="NCBI Taxonomy" id="321662"/>
    <lineage>
        <taxon>Bacteria</taxon>
        <taxon>Pseudomonadati</taxon>
        <taxon>Pseudomonadota</taxon>
        <taxon>Gammaproteobacteria</taxon>
        <taxon>Pseudomonadales</taxon>
        <taxon>Pseudomonadaceae</taxon>
        <taxon>Pseudomonas</taxon>
    </lineage>
</organism>
<protein>
    <recommendedName>
        <fullName evidence="4">Glucosyl transferase GtrII</fullName>
    </recommendedName>
</protein>
<reference evidence="2 3" key="1">
    <citation type="submission" date="2020-07" db="EMBL/GenBank/DDBJ databases">
        <title>Exploring microbial biodiversity for novel pathways involved in the catabolism of aromatic compounds derived from lignin.</title>
        <authorList>
            <person name="Elkins J."/>
        </authorList>
    </citation>
    <scope>NUCLEOTIDE SEQUENCE [LARGE SCALE GENOMIC DNA]</scope>
    <source>
        <strain evidence="2 3">VanB</strain>
    </source>
</reference>
<feature type="transmembrane region" description="Helical" evidence="1">
    <location>
        <begin position="359"/>
        <end position="379"/>
    </location>
</feature>
<feature type="transmembrane region" description="Helical" evidence="1">
    <location>
        <begin position="273"/>
        <end position="291"/>
    </location>
</feature>